<evidence type="ECO:0000313" key="3">
    <source>
        <dbReference type="Proteomes" id="UP000250928"/>
    </source>
</evidence>
<dbReference type="Proteomes" id="UP000250928">
    <property type="component" value="Unassembled WGS sequence"/>
</dbReference>
<dbReference type="AlphaFoldDB" id="A0A657Q2B7"/>
<accession>A0A657Q2B7</accession>
<dbReference type="EMBL" id="PQCO01000229">
    <property type="protein sequence ID" value="PUE00250.1"/>
    <property type="molecule type" value="Genomic_DNA"/>
</dbReference>
<organism evidence="2 3">
    <name type="scientific">Candidatus Sedimenticola endophacoides</name>
    <dbReference type="NCBI Taxonomy" id="2548426"/>
    <lineage>
        <taxon>Bacteria</taxon>
        <taxon>Pseudomonadati</taxon>
        <taxon>Pseudomonadota</taxon>
        <taxon>Gammaproteobacteria</taxon>
        <taxon>Chromatiales</taxon>
        <taxon>Sedimenticolaceae</taxon>
        <taxon>Sedimenticola</taxon>
    </lineage>
</organism>
<reference evidence="2 3" key="1">
    <citation type="submission" date="2018-01" db="EMBL/GenBank/DDBJ databases">
        <title>Novel co-symbiosis in the lucinid bivalve Phacoides pectinatus.</title>
        <authorList>
            <person name="Lim S.J."/>
            <person name="Davis B.G."/>
            <person name="Gill D.E."/>
            <person name="Engel A.S."/>
            <person name="Anderson L.C."/>
            <person name="Campbell B.J."/>
        </authorList>
    </citation>
    <scope>NUCLEOTIDE SEQUENCE [LARGE SCALE GENOMIC DNA]</scope>
    <source>
        <strain evidence="2">N3_P5</strain>
    </source>
</reference>
<gene>
    <name evidence="2" type="ORF">C3L24_09560</name>
</gene>
<proteinExistence type="predicted"/>
<sequence length="181" mass="19899">MGLPVSGVLAAVQWQPRLMPPESGSYHGPLETIRLHIPPEVPIEVLQQLGLEVDNIDVTALVSRDGDYAVYTPQQPLEWGMHRLLLVEYTQDGGILERGSWDLEVRKSESFREAELNISASLEASRRIGEGDLDAPPARTQGSGSMTLQGRLADGSWQAGMQLPLIYPELFIKKGAPRSTN</sequence>
<evidence type="ECO:0000256" key="1">
    <source>
        <dbReference type="SAM" id="MobiDB-lite"/>
    </source>
</evidence>
<evidence type="ECO:0000313" key="2">
    <source>
        <dbReference type="EMBL" id="PUE00250.1"/>
    </source>
</evidence>
<protein>
    <submittedName>
        <fullName evidence="2">Uncharacterized protein</fullName>
    </submittedName>
</protein>
<feature type="region of interest" description="Disordered" evidence="1">
    <location>
        <begin position="128"/>
        <end position="147"/>
    </location>
</feature>
<comment type="caution">
    <text evidence="2">The sequence shown here is derived from an EMBL/GenBank/DDBJ whole genome shotgun (WGS) entry which is preliminary data.</text>
</comment>
<name>A0A657Q2B7_9GAMM</name>